<gene>
    <name evidence="7" type="ORF">OCGS_0811</name>
</gene>
<proteinExistence type="predicted"/>
<protein>
    <submittedName>
        <fullName evidence="7">RDD domain containing protein</fullName>
    </submittedName>
</protein>
<dbReference type="Proteomes" id="UP000006765">
    <property type="component" value="Unassembled WGS sequence"/>
</dbReference>
<feature type="transmembrane region" description="Helical" evidence="5">
    <location>
        <begin position="54"/>
        <end position="72"/>
    </location>
</feature>
<evidence type="ECO:0000256" key="1">
    <source>
        <dbReference type="ARBA" id="ARBA00004141"/>
    </source>
</evidence>
<keyword evidence="3 5" id="KW-1133">Transmembrane helix</keyword>
<dbReference type="AlphaFoldDB" id="K2GRA5"/>
<accession>K2GRA5</accession>
<feature type="transmembrane region" description="Helical" evidence="5">
    <location>
        <begin position="29"/>
        <end position="47"/>
    </location>
</feature>
<keyword evidence="8" id="KW-1185">Reference proteome</keyword>
<evidence type="ECO:0000313" key="8">
    <source>
        <dbReference type="Proteomes" id="UP000006765"/>
    </source>
</evidence>
<dbReference type="eggNOG" id="COG1714">
    <property type="taxonomic scope" value="Bacteria"/>
</dbReference>
<dbReference type="EMBL" id="AMGO01000011">
    <property type="protein sequence ID" value="EKE45116.1"/>
    <property type="molecule type" value="Genomic_DNA"/>
</dbReference>
<dbReference type="Pfam" id="PF06271">
    <property type="entry name" value="RDD"/>
    <property type="match status" value="1"/>
</dbReference>
<reference evidence="7 8" key="1">
    <citation type="journal article" date="2012" name="J. Bacteriol.">
        <title>Draft Genome Sequence of Oceaniovalibus guishaninsula JLT2003T.</title>
        <authorList>
            <person name="Tang K."/>
            <person name="Liu K."/>
            <person name="Jiao N."/>
        </authorList>
    </citation>
    <scope>NUCLEOTIDE SEQUENCE [LARGE SCALE GENOMIC DNA]</scope>
    <source>
        <strain evidence="7 8">JLT2003</strain>
    </source>
</reference>
<evidence type="ECO:0000256" key="2">
    <source>
        <dbReference type="ARBA" id="ARBA00022692"/>
    </source>
</evidence>
<evidence type="ECO:0000259" key="6">
    <source>
        <dbReference type="Pfam" id="PF06271"/>
    </source>
</evidence>
<evidence type="ECO:0000313" key="7">
    <source>
        <dbReference type="EMBL" id="EKE45116.1"/>
    </source>
</evidence>
<dbReference type="GO" id="GO:0016020">
    <property type="term" value="C:membrane"/>
    <property type="evidence" value="ECO:0007669"/>
    <property type="project" value="UniProtKB-SubCell"/>
</dbReference>
<keyword evidence="2 5" id="KW-0812">Transmembrane</keyword>
<organism evidence="7 8">
    <name type="scientific">Oceaniovalibus guishaninsula JLT2003</name>
    <dbReference type="NCBI Taxonomy" id="1231392"/>
    <lineage>
        <taxon>Bacteria</taxon>
        <taxon>Pseudomonadati</taxon>
        <taxon>Pseudomonadota</taxon>
        <taxon>Alphaproteobacteria</taxon>
        <taxon>Rhodobacterales</taxon>
        <taxon>Roseobacteraceae</taxon>
        <taxon>Oceaniovalibus</taxon>
    </lineage>
</organism>
<comment type="caution">
    <text evidence="7">The sequence shown here is derived from an EMBL/GenBank/DDBJ whole genome shotgun (WGS) entry which is preliminary data.</text>
</comment>
<feature type="transmembrane region" description="Helical" evidence="5">
    <location>
        <begin position="108"/>
        <end position="129"/>
    </location>
</feature>
<name>K2GRA5_9RHOB</name>
<keyword evidence="4 5" id="KW-0472">Membrane</keyword>
<sequence length="152" mass="16791">MQDKTMTAIGLPDPTLHAAFYDSVPTKRLLAWVLDFTLIALLSLVLMPLTLFTAIFYFPVFFLVIGIAYRWVTLARGSATWGMRALSIELRDLRGQRLDPITAFLHTALYTAAMAFFPAQLISVALMLITPRGQGLVDLALGTAMINRAADD</sequence>
<evidence type="ECO:0000256" key="4">
    <source>
        <dbReference type="ARBA" id="ARBA00023136"/>
    </source>
</evidence>
<feature type="domain" description="RDD" evidence="6">
    <location>
        <begin position="25"/>
        <end position="141"/>
    </location>
</feature>
<evidence type="ECO:0000256" key="5">
    <source>
        <dbReference type="SAM" id="Phobius"/>
    </source>
</evidence>
<evidence type="ECO:0000256" key="3">
    <source>
        <dbReference type="ARBA" id="ARBA00022989"/>
    </source>
</evidence>
<dbReference type="STRING" id="1231392.OCGS_0811"/>
<dbReference type="InterPro" id="IPR010432">
    <property type="entry name" value="RDD"/>
</dbReference>
<comment type="subcellular location">
    <subcellularLocation>
        <location evidence="1">Membrane</location>
        <topology evidence="1">Multi-pass membrane protein</topology>
    </subcellularLocation>
</comment>